<dbReference type="EMBL" id="QXTE01000007">
    <property type="protein sequence ID" value="TFK14888.1"/>
    <property type="molecule type" value="Genomic_DNA"/>
</dbReference>
<evidence type="ECO:0000313" key="5">
    <source>
        <dbReference type="Proteomes" id="UP000297703"/>
    </source>
</evidence>
<dbReference type="OrthoDB" id="45518at2759"/>
<evidence type="ECO:0000259" key="3">
    <source>
        <dbReference type="Pfam" id="PF02114"/>
    </source>
</evidence>
<evidence type="ECO:0000313" key="4">
    <source>
        <dbReference type="EMBL" id="TFK14888.1"/>
    </source>
</evidence>
<evidence type="ECO:0000256" key="2">
    <source>
        <dbReference type="SAM" id="MobiDB-lite"/>
    </source>
</evidence>
<sequence>MKDPNEDTEWNDILRDFGILPPKDEPKDETEEMVLRLQKEAEGKMTLKELNEAEDDFDEDDMKALEMYRQQRLQEWKILQKRQKYGDLREISGEQYVKEVTNAQKDVWVVIHLYRSRADPVLDTTKSSQDETKENRKSSLPHTQMTGKDSELQMIQPSKEESHH</sequence>
<comment type="similarity">
    <text evidence="1">Belongs to the phosducin family.</text>
</comment>
<feature type="region of interest" description="Disordered" evidence="2">
    <location>
        <begin position="120"/>
        <end position="164"/>
    </location>
</feature>
<reference evidence="4 5" key="1">
    <citation type="submission" date="2019-04" db="EMBL/GenBank/DDBJ databases">
        <title>Draft genome of the big-headed turtle Platysternon megacephalum.</title>
        <authorList>
            <person name="Gong S."/>
        </authorList>
    </citation>
    <scope>NUCLEOTIDE SEQUENCE [LARGE SCALE GENOMIC DNA]</scope>
    <source>
        <strain evidence="4">DO16091913</strain>
        <tissue evidence="4">Muscle</tissue>
    </source>
</reference>
<dbReference type="Pfam" id="PF02114">
    <property type="entry name" value="Phosducin"/>
    <property type="match status" value="1"/>
</dbReference>
<dbReference type="SUPFAM" id="SSF52833">
    <property type="entry name" value="Thioredoxin-like"/>
    <property type="match status" value="1"/>
</dbReference>
<dbReference type="InterPro" id="IPR051498">
    <property type="entry name" value="Phosducin-like_chap/apop_reg"/>
</dbReference>
<keyword evidence="5" id="KW-1185">Reference proteome</keyword>
<dbReference type="Proteomes" id="UP000297703">
    <property type="component" value="Unassembled WGS sequence"/>
</dbReference>
<feature type="compositionally biased region" description="Polar residues" evidence="2">
    <location>
        <begin position="138"/>
        <end position="147"/>
    </location>
</feature>
<dbReference type="Gene3D" id="3.40.30.10">
    <property type="entry name" value="Glutaredoxin"/>
    <property type="match status" value="1"/>
</dbReference>
<dbReference type="InterPro" id="IPR024253">
    <property type="entry name" value="Phosducin_thioredoxin-like_dom"/>
</dbReference>
<dbReference type="STRING" id="55544.A0A4D9F643"/>
<dbReference type="GO" id="GO:0006457">
    <property type="term" value="P:protein folding"/>
    <property type="evidence" value="ECO:0007669"/>
    <property type="project" value="TreeGrafter"/>
</dbReference>
<organism evidence="4 5">
    <name type="scientific">Platysternon megacephalum</name>
    <name type="common">big-headed turtle</name>
    <dbReference type="NCBI Taxonomy" id="55544"/>
    <lineage>
        <taxon>Eukaryota</taxon>
        <taxon>Metazoa</taxon>
        <taxon>Chordata</taxon>
        <taxon>Craniata</taxon>
        <taxon>Vertebrata</taxon>
        <taxon>Euteleostomi</taxon>
        <taxon>Archelosauria</taxon>
        <taxon>Testudinata</taxon>
        <taxon>Testudines</taxon>
        <taxon>Cryptodira</taxon>
        <taxon>Durocryptodira</taxon>
        <taxon>Testudinoidea</taxon>
        <taxon>Platysternidae</taxon>
        <taxon>Platysternon</taxon>
    </lineage>
</organism>
<dbReference type="GO" id="GO:0005737">
    <property type="term" value="C:cytoplasm"/>
    <property type="evidence" value="ECO:0007669"/>
    <property type="project" value="TreeGrafter"/>
</dbReference>
<comment type="caution">
    <text evidence="4">The sequence shown here is derived from an EMBL/GenBank/DDBJ whole genome shotgun (WGS) entry which is preliminary data.</text>
</comment>
<reference evidence="4 5" key="2">
    <citation type="submission" date="2019-04" db="EMBL/GenBank/DDBJ databases">
        <title>The genome sequence of big-headed turtle.</title>
        <authorList>
            <person name="Gong S."/>
        </authorList>
    </citation>
    <scope>NUCLEOTIDE SEQUENCE [LARGE SCALE GENOMIC DNA]</scope>
    <source>
        <strain evidence="4">DO16091913</strain>
        <tissue evidence="4">Muscle</tissue>
    </source>
</reference>
<accession>A0A4D9F643</accession>
<evidence type="ECO:0000256" key="1">
    <source>
        <dbReference type="ARBA" id="ARBA00009686"/>
    </source>
</evidence>
<feature type="compositionally biased region" description="Basic and acidic residues" evidence="2">
    <location>
        <begin position="128"/>
        <end position="137"/>
    </location>
</feature>
<feature type="domain" description="Phosducin" evidence="3">
    <location>
        <begin position="36"/>
        <end position="115"/>
    </location>
</feature>
<name>A0A4D9F643_9SAUR</name>
<protein>
    <submittedName>
        <fullName evidence="4">Phosducin-like protein 2</fullName>
    </submittedName>
</protein>
<dbReference type="PANTHER" id="PTHR45809">
    <property type="entry name" value="VIRAL IAP-ASSOCIATED FACTOR HOMOLOG"/>
    <property type="match status" value="1"/>
</dbReference>
<dbReference type="InterPro" id="IPR036249">
    <property type="entry name" value="Thioredoxin-like_sf"/>
</dbReference>
<dbReference type="PANTHER" id="PTHR45809:SF1">
    <property type="entry name" value="PHOSDUCIN-LIKE PROTEIN 2"/>
    <property type="match status" value="1"/>
</dbReference>
<proteinExistence type="inferred from homology"/>
<gene>
    <name evidence="4" type="ORF">DR999_PMT01594</name>
</gene>
<dbReference type="AlphaFoldDB" id="A0A4D9F643"/>